<protein>
    <submittedName>
        <fullName evidence="2">Uncharacterized protein</fullName>
    </submittedName>
</protein>
<comment type="caution">
    <text evidence="2">The sequence shown here is derived from an EMBL/GenBank/DDBJ whole genome shotgun (WGS) entry which is preliminary data.</text>
</comment>
<organism evidence="2 3">
    <name type="scientific">Sarocladium strictum</name>
    <name type="common">Black bundle disease fungus</name>
    <name type="synonym">Acremonium strictum</name>
    <dbReference type="NCBI Taxonomy" id="5046"/>
    <lineage>
        <taxon>Eukaryota</taxon>
        <taxon>Fungi</taxon>
        <taxon>Dikarya</taxon>
        <taxon>Ascomycota</taxon>
        <taxon>Pezizomycotina</taxon>
        <taxon>Sordariomycetes</taxon>
        <taxon>Hypocreomycetidae</taxon>
        <taxon>Hypocreales</taxon>
        <taxon>Sarocladiaceae</taxon>
        <taxon>Sarocladium</taxon>
    </lineage>
</organism>
<evidence type="ECO:0000256" key="1">
    <source>
        <dbReference type="SAM" id="Phobius"/>
    </source>
</evidence>
<sequence length="188" mass="20149">MMAPPALGALGMTFTVMRAMQFVSLITIIGITGNFVSEVVGADLNPPGALIGTLVVSTLATLYLGITFILYWDSQLPMLVATGGDFAMTIAVIVVACVVGRPTSYLKCEKFPSKGGDTASFINSLFHNVKNLTGNVFRWVNADKASCYQLKTVWGLSIALGVLFFFSSITCACLWKRLKAPAPPKDLE</sequence>
<feature type="transmembrane region" description="Helical" evidence="1">
    <location>
        <begin position="49"/>
        <end position="72"/>
    </location>
</feature>
<evidence type="ECO:0000313" key="2">
    <source>
        <dbReference type="EMBL" id="KAK0391918.1"/>
    </source>
</evidence>
<keyword evidence="1" id="KW-0812">Transmembrane</keyword>
<dbReference type="AlphaFoldDB" id="A0AA39GSI2"/>
<feature type="transmembrane region" description="Helical" evidence="1">
    <location>
        <begin position="153"/>
        <end position="175"/>
    </location>
</feature>
<feature type="transmembrane region" description="Helical" evidence="1">
    <location>
        <begin position="79"/>
        <end position="101"/>
    </location>
</feature>
<accession>A0AA39GSI2</accession>
<gene>
    <name evidence="2" type="ORF">NLU13_1416</name>
</gene>
<dbReference type="Proteomes" id="UP001175261">
    <property type="component" value="Unassembled WGS sequence"/>
</dbReference>
<reference evidence="2" key="1">
    <citation type="submission" date="2022-10" db="EMBL/GenBank/DDBJ databases">
        <title>Determination and structural analysis of whole genome sequence of Sarocladium strictum F4-1.</title>
        <authorList>
            <person name="Hu L."/>
            <person name="Jiang Y."/>
        </authorList>
    </citation>
    <scope>NUCLEOTIDE SEQUENCE</scope>
    <source>
        <strain evidence="2">F4-1</strain>
    </source>
</reference>
<keyword evidence="3" id="KW-1185">Reference proteome</keyword>
<keyword evidence="1" id="KW-1133">Transmembrane helix</keyword>
<proteinExistence type="predicted"/>
<keyword evidence="1" id="KW-0472">Membrane</keyword>
<name>A0AA39GSI2_SARSR</name>
<evidence type="ECO:0000313" key="3">
    <source>
        <dbReference type="Proteomes" id="UP001175261"/>
    </source>
</evidence>
<dbReference type="EMBL" id="JAPDFR010000001">
    <property type="protein sequence ID" value="KAK0391918.1"/>
    <property type="molecule type" value="Genomic_DNA"/>
</dbReference>